<dbReference type="EMBL" id="JXCQ01000008">
    <property type="protein sequence ID" value="KIR23161.1"/>
    <property type="molecule type" value="Genomic_DNA"/>
</dbReference>
<feature type="transmembrane region" description="Helical" evidence="6">
    <location>
        <begin position="283"/>
        <end position="302"/>
    </location>
</feature>
<feature type="transmembrane region" description="Helical" evidence="6">
    <location>
        <begin position="101"/>
        <end position="122"/>
    </location>
</feature>
<feature type="transmembrane region" description="Helical" evidence="6">
    <location>
        <begin position="380"/>
        <end position="398"/>
    </location>
</feature>
<feature type="transmembrane region" description="Helical" evidence="6">
    <location>
        <begin position="314"/>
        <end position="341"/>
    </location>
</feature>
<feature type="transmembrane region" description="Helical" evidence="6">
    <location>
        <begin position="65"/>
        <end position="89"/>
    </location>
</feature>
<feature type="transmembrane region" description="Helical" evidence="6">
    <location>
        <begin position="158"/>
        <end position="178"/>
    </location>
</feature>
<gene>
    <name evidence="7" type="ORF">PFLU3_13140</name>
</gene>
<keyword evidence="4 6" id="KW-1133">Transmembrane helix</keyword>
<feature type="transmembrane region" description="Helical" evidence="6">
    <location>
        <begin position="199"/>
        <end position="219"/>
    </location>
</feature>
<feature type="transmembrane region" description="Helical" evidence="6">
    <location>
        <begin position="440"/>
        <end position="460"/>
    </location>
</feature>
<dbReference type="AlphaFoldDB" id="A0A0D0TIL5"/>
<feature type="transmembrane region" description="Helical" evidence="6">
    <location>
        <begin position="353"/>
        <end position="374"/>
    </location>
</feature>
<comment type="subcellular location">
    <subcellularLocation>
        <location evidence="1">Cell membrane</location>
        <topology evidence="1">Multi-pass membrane protein</topology>
    </subcellularLocation>
</comment>
<feature type="transmembrane region" description="Helical" evidence="6">
    <location>
        <begin position="13"/>
        <end position="34"/>
    </location>
</feature>
<feature type="transmembrane region" description="Helical" evidence="6">
    <location>
        <begin position="129"/>
        <end position="152"/>
    </location>
</feature>
<keyword evidence="3 6" id="KW-0812">Transmembrane</keyword>
<keyword evidence="5 6" id="KW-0472">Membrane</keyword>
<reference evidence="7 8" key="1">
    <citation type="submission" date="2015-01" db="EMBL/GenBank/DDBJ databases">
        <title>Genome sequence of the beneficial rhizobacterium Pseudomonas fluorescens 2-79.</title>
        <authorList>
            <person name="Thuermer A."/>
            <person name="Daniel R."/>
        </authorList>
    </citation>
    <scope>NUCLEOTIDE SEQUENCE [LARGE SCALE GENOMIC DNA]</scope>
    <source>
        <strain evidence="7 8">2-79</strain>
    </source>
</reference>
<dbReference type="InterPro" id="IPR050833">
    <property type="entry name" value="Poly_Biosynth_Transport"/>
</dbReference>
<dbReference type="Proteomes" id="UP000032210">
    <property type="component" value="Unassembled WGS sequence"/>
</dbReference>
<proteinExistence type="predicted"/>
<sequence>MLPLYIKYMGAEAYGLVGFFTMLQAWFNLLDLGLTPTIGRETARYRAGVTTALDFRRLFRSLSSLFFIIAIVGGGALFLSSSLVAGEWLKLQMISLSDASLIIKVMALCISIRWVCGLYRGVIAGSEKLVWLSVFGVVFATLRFVIVLPVMWVYGFDALVFFFYQLFIAVLEFVALSIKSRSMLPRVKNAVIGWSFAPVKNVLGFSLTIAFTASIWVVVTQTDKLILSSVLPLSVYGYFALAVLIAGGVMVAIGPISSAIMPRMAMLHAEDKPIEVLAVYRDSTQLTAIIAGAAAITLAFFSKPLLWAWTGDQAIVSSVASTLMLYALGNGCLAISAFPYYIQYARGNLRLHFIGNIILLVFMVPAIYLASFQYGMIGAGYAWLVVNLIFLLFWVWFVHSRLEPAFHLKWLFKDVLVILIPASIVGGGIKLLGFESDSRLLSAFFVAGAGFLIIITAVLFSSAARRMLRSVISRWRPV</sequence>
<evidence type="ECO:0000256" key="6">
    <source>
        <dbReference type="SAM" id="Phobius"/>
    </source>
</evidence>
<feature type="transmembrane region" description="Helical" evidence="6">
    <location>
        <begin position="239"/>
        <end position="262"/>
    </location>
</feature>
<accession>A0A0D0TIL5</accession>
<evidence type="ECO:0000313" key="7">
    <source>
        <dbReference type="EMBL" id="KIR23161.1"/>
    </source>
</evidence>
<evidence type="ECO:0000256" key="5">
    <source>
        <dbReference type="ARBA" id="ARBA00023136"/>
    </source>
</evidence>
<evidence type="ECO:0000313" key="8">
    <source>
        <dbReference type="Proteomes" id="UP000032210"/>
    </source>
</evidence>
<keyword evidence="2" id="KW-1003">Cell membrane</keyword>
<protein>
    <submittedName>
        <fullName evidence="7">Polysaccharide biosynthesis protein</fullName>
    </submittedName>
</protein>
<comment type="caution">
    <text evidence="7">The sequence shown here is derived from an EMBL/GenBank/DDBJ whole genome shotgun (WGS) entry which is preliminary data.</text>
</comment>
<evidence type="ECO:0000256" key="3">
    <source>
        <dbReference type="ARBA" id="ARBA00022692"/>
    </source>
</evidence>
<evidence type="ECO:0000256" key="1">
    <source>
        <dbReference type="ARBA" id="ARBA00004651"/>
    </source>
</evidence>
<evidence type="ECO:0000256" key="4">
    <source>
        <dbReference type="ARBA" id="ARBA00022989"/>
    </source>
</evidence>
<evidence type="ECO:0000256" key="2">
    <source>
        <dbReference type="ARBA" id="ARBA00022475"/>
    </source>
</evidence>
<dbReference type="PANTHER" id="PTHR30250">
    <property type="entry name" value="PST FAMILY PREDICTED COLANIC ACID TRANSPORTER"/>
    <property type="match status" value="1"/>
</dbReference>
<name>A0A0D0TIL5_PSEFL</name>
<organism evidence="7 8">
    <name type="scientific">Pseudomonas fluorescens</name>
    <dbReference type="NCBI Taxonomy" id="294"/>
    <lineage>
        <taxon>Bacteria</taxon>
        <taxon>Pseudomonadati</taxon>
        <taxon>Pseudomonadota</taxon>
        <taxon>Gammaproteobacteria</taxon>
        <taxon>Pseudomonadales</taxon>
        <taxon>Pseudomonadaceae</taxon>
        <taxon>Pseudomonas</taxon>
    </lineage>
</organism>
<feature type="transmembrane region" description="Helical" evidence="6">
    <location>
        <begin position="410"/>
        <end position="434"/>
    </location>
</feature>
<dbReference type="PATRIC" id="fig|294.125.peg.1350"/>
<dbReference type="PANTHER" id="PTHR30250:SF26">
    <property type="entry name" value="PSMA PROTEIN"/>
    <property type="match status" value="1"/>
</dbReference>
<dbReference type="GO" id="GO:0005886">
    <property type="term" value="C:plasma membrane"/>
    <property type="evidence" value="ECO:0007669"/>
    <property type="project" value="UniProtKB-SubCell"/>
</dbReference>